<evidence type="ECO:0000313" key="1">
    <source>
        <dbReference type="EMBL" id="KAG8472146.1"/>
    </source>
</evidence>
<reference evidence="1 2" key="1">
    <citation type="journal article" date="2021" name="bioRxiv">
        <title>The Gossypium anomalum genome as a resource for cotton improvement and evolutionary analysis of hybrid incompatibility.</title>
        <authorList>
            <person name="Grover C.E."/>
            <person name="Yuan D."/>
            <person name="Arick M.A."/>
            <person name="Miller E.R."/>
            <person name="Hu G."/>
            <person name="Peterson D.G."/>
            <person name="Wendel J.F."/>
            <person name="Udall J.A."/>
        </authorList>
    </citation>
    <scope>NUCLEOTIDE SEQUENCE [LARGE SCALE GENOMIC DNA]</scope>
    <source>
        <strain evidence="1">JFW-Udall</strain>
        <tissue evidence="1">Leaf</tissue>
    </source>
</reference>
<name>A0A8J6CIG8_9ROSI</name>
<evidence type="ECO:0008006" key="3">
    <source>
        <dbReference type="Google" id="ProtNLM"/>
    </source>
</evidence>
<comment type="caution">
    <text evidence="1">The sequence shown here is derived from an EMBL/GenBank/DDBJ whole genome shotgun (WGS) entry which is preliminary data.</text>
</comment>
<dbReference type="OrthoDB" id="21225at2759"/>
<proteinExistence type="predicted"/>
<organism evidence="1 2">
    <name type="scientific">Gossypium anomalum</name>
    <dbReference type="NCBI Taxonomy" id="47600"/>
    <lineage>
        <taxon>Eukaryota</taxon>
        <taxon>Viridiplantae</taxon>
        <taxon>Streptophyta</taxon>
        <taxon>Embryophyta</taxon>
        <taxon>Tracheophyta</taxon>
        <taxon>Spermatophyta</taxon>
        <taxon>Magnoliopsida</taxon>
        <taxon>eudicotyledons</taxon>
        <taxon>Gunneridae</taxon>
        <taxon>Pentapetalae</taxon>
        <taxon>rosids</taxon>
        <taxon>malvids</taxon>
        <taxon>Malvales</taxon>
        <taxon>Malvaceae</taxon>
        <taxon>Malvoideae</taxon>
        <taxon>Gossypium</taxon>
    </lineage>
</organism>
<dbReference type="InterPro" id="IPR011006">
    <property type="entry name" value="CheY-like_superfamily"/>
</dbReference>
<dbReference type="SUPFAM" id="SSF52172">
    <property type="entry name" value="CheY-like"/>
    <property type="match status" value="1"/>
</dbReference>
<protein>
    <recommendedName>
        <fullName evidence="3">Response regulatory domain-containing protein</fullName>
    </recommendedName>
</protein>
<gene>
    <name evidence="1" type="ORF">CXB51_036393</name>
</gene>
<dbReference type="AlphaFoldDB" id="A0A8J6CIG8"/>
<evidence type="ECO:0000313" key="2">
    <source>
        <dbReference type="Proteomes" id="UP000701853"/>
    </source>
</evidence>
<sequence>MVHRGINEHEIVLVVDGLTRRFNEMHIKKFGVKVQAVENGKQAVDLVRSGTSLNLNIKDQNMPVMDGLEKKLKPTHINICIHSLLEVVGVVNDLNQCLDFVGNARLGVLN</sequence>
<dbReference type="EMBL" id="JAHUZN010000013">
    <property type="protein sequence ID" value="KAG8472146.1"/>
    <property type="molecule type" value="Genomic_DNA"/>
</dbReference>
<accession>A0A8J6CIG8</accession>
<keyword evidence="2" id="KW-1185">Reference proteome</keyword>
<dbReference type="Gene3D" id="3.40.50.2300">
    <property type="match status" value="1"/>
</dbReference>
<dbReference type="Proteomes" id="UP000701853">
    <property type="component" value="Chromosome 13"/>
</dbReference>